<keyword evidence="4 5" id="KW-0472">Membrane</keyword>
<protein>
    <recommendedName>
        <fullName evidence="6">Nodulin-like domain-containing protein</fullName>
    </recommendedName>
</protein>
<dbReference type="Gramene" id="MELO3C031014.2.1">
    <property type="protein sequence ID" value="MELO3C031014.2.1"/>
    <property type="gene ID" value="MELO3C031014.2"/>
</dbReference>
<comment type="subcellular location">
    <subcellularLocation>
        <location evidence="1">Membrane</location>
        <topology evidence="1">Multi-pass membrane protein</topology>
    </subcellularLocation>
</comment>
<dbReference type="SUPFAM" id="SSF103473">
    <property type="entry name" value="MFS general substrate transporter"/>
    <property type="match status" value="1"/>
</dbReference>
<feature type="transmembrane region" description="Helical" evidence="5">
    <location>
        <begin position="80"/>
        <end position="102"/>
    </location>
</feature>
<feature type="transmembrane region" description="Helical" evidence="5">
    <location>
        <begin position="177"/>
        <end position="199"/>
    </location>
</feature>
<dbReference type="PANTHER" id="PTHR21576:SF84">
    <property type="entry name" value="FAMILY PROTEIN, PUTATIVE, EXPRESSED-RELATED"/>
    <property type="match status" value="1"/>
</dbReference>
<reference evidence="7" key="1">
    <citation type="submission" date="2023-03" db="UniProtKB">
        <authorList>
            <consortium name="EnsemblPlants"/>
        </authorList>
    </citation>
    <scope>IDENTIFICATION</scope>
</reference>
<organism evidence="7">
    <name type="scientific">Cucumis melo</name>
    <name type="common">Muskmelon</name>
    <dbReference type="NCBI Taxonomy" id="3656"/>
    <lineage>
        <taxon>Eukaryota</taxon>
        <taxon>Viridiplantae</taxon>
        <taxon>Streptophyta</taxon>
        <taxon>Embryophyta</taxon>
        <taxon>Tracheophyta</taxon>
        <taxon>Spermatophyta</taxon>
        <taxon>Magnoliopsida</taxon>
        <taxon>eudicotyledons</taxon>
        <taxon>Gunneridae</taxon>
        <taxon>Pentapetalae</taxon>
        <taxon>rosids</taxon>
        <taxon>fabids</taxon>
        <taxon>Cucurbitales</taxon>
        <taxon>Cucurbitaceae</taxon>
        <taxon>Benincaseae</taxon>
        <taxon>Cucumis</taxon>
    </lineage>
</organism>
<dbReference type="Pfam" id="PF06813">
    <property type="entry name" value="Nodulin-like"/>
    <property type="match status" value="1"/>
</dbReference>
<sequence>MATSGNPFWYHLLFGRWFSVFASILIMSVSGATYMFGLYSSHIKSSLAYDQTTLNLLSFFKDLGANIGVISGLVNEVAPAWVVLLIGVVMNLFGYTMIWLAVTNRIPNPQIWHMCLYICIGANSQTFANTAALITCVKNFPESRGSILGLFKGFVGLSGAILSQLFHAFYGNNSKSLIFLIAWLPSAVSVILHRFVRIIKDLRQPNELKVFYHVLYISLGLAGSLMVCIILQNRLRFQQIHYVGSAIVVIVLLLLPLAIVFREELRIWRSKIKNPIPQLELASQLPPPPPPNPPSDSCFKNMFNPPNRGEDYTIPQAIFSIDMIILFIATICGVERQMEAAGRLRKEGEDLSCLGVECYKKAFLIITGSTVLGGLVSLILVVRTWKFYKDDIYRRFKEKEGEDIEIKIAAPTNNSLTAAKTVSA</sequence>
<feature type="transmembrane region" description="Helical" evidence="5">
    <location>
        <begin position="312"/>
        <end position="334"/>
    </location>
</feature>
<feature type="transmembrane region" description="Helical" evidence="5">
    <location>
        <begin position="211"/>
        <end position="231"/>
    </location>
</feature>
<dbReference type="GO" id="GO:0016020">
    <property type="term" value="C:membrane"/>
    <property type="evidence" value="ECO:0007669"/>
    <property type="project" value="UniProtKB-SubCell"/>
</dbReference>
<evidence type="ECO:0000256" key="5">
    <source>
        <dbReference type="SAM" id="Phobius"/>
    </source>
</evidence>
<dbReference type="InterPro" id="IPR036259">
    <property type="entry name" value="MFS_trans_sf"/>
</dbReference>
<dbReference type="EnsemblPlants" id="MELO3C031014.2.1">
    <property type="protein sequence ID" value="MELO3C031014.2.1"/>
    <property type="gene ID" value="MELO3C031014.2"/>
</dbReference>
<evidence type="ECO:0000256" key="4">
    <source>
        <dbReference type="ARBA" id="ARBA00023136"/>
    </source>
</evidence>
<feature type="transmembrane region" description="Helical" evidence="5">
    <location>
        <begin position="20"/>
        <end position="41"/>
    </location>
</feature>
<dbReference type="PANTHER" id="PTHR21576">
    <property type="entry name" value="UNCHARACTERIZED NODULIN-LIKE PROTEIN"/>
    <property type="match status" value="1"/>
</dbReference>
<feature type="transmembrane region" description="Helical" evidence="5">
    <location>
        <begin position="147"/>
        <end position="170"/>
    </location>
</feature>
<dbReference type="InterPro" id="IPR010658">
    <property type="entry name" value="Nodulin-like"/>
</dbReference>
<feature type="transmembrane region" description="Helical" evidence="5">
    <location>
        <begin position="362"/>
        <end position="385"/>
    </location>
</feature>
<keyword evidence="3 5" id="KW-1133">Transmembrane helix</keyword>
<evidence type="ECO:0000256" key="2">
    <source>
        <dbReference type="ARBA" id="ARBA00022692"/>
    </source>
</evidence>
<proteinExistence type="predicted"/>
<feature type="transmembrane region" description="Helical" evidence="5">
    <location>
        <begin position="114"/>
        <end position="135"/>
    </location>
</feature>
<evidence type="ECO:0000259" key="6">
    <source>
        <dbReference type="Pfam" id="PF06813"/>
    </source>
</evidence>
<accession>A0A9I9EAF5</accession>
<name>A0A9I9EAF5_CUCME</name>
<evidence type="ECO:0000256" key="1">
    <source>
        <dbReference type="ARBA" id="ARBA00004141"/>
    </source>
</evidence>
<evidence type="ECO:0000256" key="3">
    <source>
        <dbReference type="ARBA" id="ARBA00022989"/>
    </source>
</evidence>
<dbReference type="AlphaFoldDB" id="A0A9I9EAF5"/>
<feature type="transmembrane region" description="Helical" evidence="5">
    <location>
        <begin position="243"/>
        <end position="261"/>
    </location>
</feature>
<keyword evidence="2 5" id="KW-0812">Transmembrane</keyword>
<feature type="domain" description="Nodulin-like" evidence="6">
    <location>
        <begin position="16"/>
        <end position="261"/>
    </location>
</feature>
<evidence type="ECO:0000313" key="7">
    <source>
        <dbReference type="EnsemblPlants" id="MELO3C031014.2.1"/>
    </source>
</evidence>